<dbReference type="EMBL" id="JBBNAF010000012">
    <property type="protein sequence ID" value="KAK9093323.1"/>
    <property type="molecule type" value="Genomic_DNA"/>
</dbReference>
<dbReference type="PANTHER" id="PTHR36352:SF1">
    <property type="entry name" value="EXPRESSED PROTEIN"/>
    <property type="match status" value="1"/>
</dbReference>
<protein>
    <recommendedName>
        <fullName evidence="2">DUF7148 domain-containing protein</fullName>
    </recommendedName>
</protein>
<name>A0AAP0EPA9_9MAGN</name>
<sequence length="170" mass="19008">MEIKTKIPVYIDCLVFPASADDKASRPFSKAVSNGPKRDEVPPGEPIIMRRRLLCGKAQLYPNKWHLTMGNSTKIHKTTRASISFVLVVPRLIQCLKKVLNEAISKKKIDLVLMNIDVRKCGITSEGMTDHLKPFNIIIGNMACIVTPPYPEIRTPAQIRVDVGDRSGRD</sequence>
<dbReference type="Pfam" id="PF23650">
    <property type="entry name" value="DUF7148"/>
    <property type="match status" value="1"/>
</dbReference>
<feature type="domain" description="DUF7148" evidence="2">
    <location>
        <begin position="4"/>
        <end position="51"/>
    </location>
</feature>
<comment type="caution">
    <text evidence="3">The sequence shown here is derived from an EMBL/GenBank/DDBJ whole genome shotgun (WGS) entry which is preliminary data.</text>
</comment>
<evidence type="ECO:0000313" key="4">
    <source>
        <dbReference type="Proteomes" id="UP001420932"/>
    </source>
</evidence>
<dbReference type="PANTHER" id="PTHR36352">
    <property type="entry name" value="EXPRESSED PROTEIN"/>
    <property type="match status" value="1"/>
</dbReference>
<proteinExistence type="predicted"/>
<dbReference type="Proteomes" id="UP001420932">
    <property type="component" value="Unassembled WGS sequence"/>
</dbReference>
<organism evidence="3 4">
    <name type="scientific">Stephania yunnanensis</name>
    <dbReference type="NCBI Taxonomy" id="152371"/>
    <lineage>
        <taxon>Eukaryota</taxon>
        <taxon>Viridiplantae</taxon>
        <taxon>Streptophyta</taxon>
        <taxon>Embryophyta</taxon>
        <taxon>Tracheophyta</taxon>
        <taxon>Spermatophyta</taxon>
        <taxon>Magnoliopsida</taxon>
        <taxon>Ranunculales</taxon>
        <taxon>Menispermaceae</taxon>
        <taxon>Menispermoideae</taxon>
        <taxon>Cissampelideae</taxon>
        <taxon>Stephania</taxon>
    </lineage>
</organism>
<evidence type="ECO:0000313" key="3">
    <source>
        <dbReference type="EMBL" id="KAK9093323.1"/>
    </source>
</evidence>
<reference evidence="3 4" key="1">
    <citation type="submission" date="2024-01" db="EMBL/GenBank/DDBJ databases">
        <title>Genome assemblies of Stephania.</title>
        <authorList>
            <person name="Yang L."/>
        </authorList>
    </citation>
    <scope>NUCLEOTIDE SEQUENCE [LARGE SCALE GENOMIC DNA]</scope>
    <source>
        <strain evidence="3">YNDBR</strain>
        <tissue evidence="3">Leaf</tissue>
    </source>
</reference>
<accession>A0AAP0EPA9</accession>
<evidence type="ECO:0000259" key="2">
    <source>
        <dbReference type="Pfam" id="PF23650"/>
    </source>
</evidence>
<keyword evidence="4" id="KW-1185">Reference proteome</keyword>
<feature type="region of interest" description="Disordered" evidence="1">
    <location>
        <begin position="25"/>
        <end position="44"/>
    </location>
</feature>
<evidence type="ECO:0000256" key="1">
    <source>
        <dbReference type="SAM" id="MobiDB-lite"/>
    </source>
</evidence>
<dbReference type="InterPro" id="IPR055572">
    <property type="entry name" value="DUF7148"/>
</dbReference>
<gene>
    <name evidence="3" type="ORF">Syun_028234</name>
</gene>
<dbReference type="GO" id="GO:0009570">
    <property type="term" value="C:chloroplast stroma"/>
    <property type="evidence" value="ECO:0007669"/>
    <property type="project" value="TreeGrafter"/>
</dbReference>
<dbReference type="GO" id="GO:0009535">
    <property type="term" value="C:chloroplast thylakoid membrane"/>
    <property type="evidence" value="ECO:0007669"/>
    <property type="project" value="TreeGrafter"/>
</dbReference>
<dbReference type="AlphaFoldDB" id="A0AAP0EPA9"/>